<dbReference type="GO" id="GO:0000428">
    <property type="term" value="C:DNA-directed RNA polymerase complex"/>
    <property type="evidence" value="ECO:0007669"/>
    <property type="project" value="UniProtKB-KW"/>
</dbReference>
<keyword evidence="7" id="KW-0240">DNA-directed RNA polymerase</keyword>
<keyword evidence="2" id="KW-0805">Transcription regulation</keyword>
<keyword evidence="8" id="KW-1185">Reference proteome</keyword>
<dbReference type="InterPro" id="IPR039425">
    <property type="entry name" value="RNA_pol_sigma-70-like"/>
</dbReference>
<dbReference type="OrthoDB" id="1160671at2"/>
<evidence type="ECO:0000256" key="2">
    <source>
        <dbReference type="ARBA" id="ARBA00023015"/>
    </source>
</evidence>
<dbReference type="InterPro" id="IPR013324">
    <property type="entry name" value="RNA_pol_sigma_r3/r4-like"/>
</dbReference>
<dbReference type="eggNOG" id="COG1595">
    <property type="taxonomic scope" value="Bacteria"/>
</dbReference>
<dbReference type="RefSeq" id="WP_036117584.1">
    <property type="nucleotide sequence ID" value="NZ_BMET01000008.1"/>
</dbReference>
<evidence type="ECO:0000256" key="1">
    <source>
        <dbReference type="ARBA" id="ARBA00010641"/>
    </source>
</evidence>
<organism evidence="7 8">
    <name type="scientific">Mangrovimonas yunxiaonensis</name>
    <dbReference type="NCBI Taxonomy" id="1197477"/>
    <lineage>
        <taxon>Bacteria</taxon>
        <taxon>Pseudomonadati</taxon>
        <taxon>Bacteroidota</taxon>
        <taxon>Flavobacteriia</taxon>
        <taxon>Flavobacteriales</taxon>
        <taxon>Flavobacteriaceae</taxon>
        <taxon>Mangrovimonas</taxon>
    </lineage>
</organism>
<dbReference type="Pfam" id="PF04542">
    <property type="entry name" value="Sigma70_r2"/>
    <property type="match status" value="1"/>
</dbReference>
<reference evidence="8" key="2">
    <citation type="submission" date="2014-07" db="EMBL/GenBank/DDBJ databases">
        <title>Genome sequence of Mangrovimonas yunxiaonensis.</title>
        <authorList>
            <person name="Li Y."/>
            <person name="Zheng T."/>
        </authorList>
    </citation>
    <scope>NUCLEOTIDE SEQUENCE [LARGE SCALE GENOMIC DNA]</scope>
    <source>
        <strain evidence="8">LY01</strain>
    </source>
</reference>
<dbReference type="InterPro" id="IPR007627">
    <property type="entry name" value="RNA_pol_sigma70_r2"/>
</dbReference>
<dbReference type="PANTHER" id="PTHR43133:SF51">
    <property type="entry name" value="RNA POLYMERASE SIGMA FACTOR"/>
    <property type="match status" value="1"/>
</dbReference>
<accession>A0A084TMZ2</accession>
<dbReference type="InterPro" id="IPR013249">
    <property type="entry name" value="RNA_pol_sigma70_r4_t2"/>
</dbReference>
<evidence type="ECO:0000259" key="5">
    <source>
        <dbReference type="Pfam" id="PF04542"/>
    </source>
</evidence>
<feature type="domain" description="RNA polymerase sigma-70 region 2" evidence="5">
    <location>
        <begin position="27"/>
        <end position="92"/>
    </location>
</feature>
<dbReference type="NCBIfam" id="TIGR02937">
    <property type="entry name" value="sigma70-ECF"/>
    <property type="match status" value="1"/>
</dbReference>
<evidence type="ECO:0000256" key="4">
    <source>
        <dbReference type="ARBA" id="ARBA00023163"/>
    </source>
</evidence>
<comment type="caution">
    <text evidence="7">The sequence shown here is derived from an EMBL/GenBank/DDBJ whole genome shotgun (WGS) entry which is preliminary data.</text>
</comment>
<evidence type="ECO:0000313" key="7">
    <source>
        <dbReference type="EMBL" id="KFB02078.1"/>
    </source>
</evidence>
<dbReference type="Proteomes" id="UP000028521">
    <property type="component" value="Unassembled WGS sequence"/>
</dbReference>
<gene>
    <name evidence="7" type="ORF">IA57_00080</name>
</gene>
<reference evidence="7 8" key="1">
    <citation type="journal article" date="2014" name="Genome Announc.">
        <title>Draft Genome Sequence of the Algicidal Bacterium Mangrovimonas yunxiaonensis Strain LY01.</title>
        <authorList>
            <person name="Li Y."/>
            <person name="Zhu H."/>
            <person name="Li C."/>
            <person name="Zhang H."/>
            <person name="Chen Z."/>
            <person name="Zheng W."/>
            <person name="Xu H."/>
            <person name="Zheng T."/>
        </authorList>
    </citation>
    <scope>NUCLEOTIDE SEQUENCE [LARGE SCALE GENOMIC DNA]</scope>
    <source>
        <strain evidence="7 8">LY01</strain>
    </source>
</reference>
<dbReference type="InterPro" id="IPR013325">
    <property type="entry name" value="RNA_pol_sigma_r2"/>
</dbReference>
<evidence type="ECO:0000313" key="8">
    <source>
        <dbReference type="Proteomes" id="UP000028521"/>
    </source>
</evidence>
<dbReference type="Pfam" id="PF08281">
    <property type="entry name" value="Sigma70_r4_2"/>
    <property type="match status" value="1"/>
</dbReference>
<name>A0A084TMZ2_9FLAO</name>
<dbReference type="STRING" id="1197477.IA57_00080"/>
<dbReference type="InterPro" id="IPR036388">
    <property type="entry name" value="WH-like_DNA-bd_sf"/>
</dbReference>
<comment type="similarity">
    <text evidence="1">Belongs to the sigma-70 factor family. ECF subfamily.</text>
</comment>
<evidence type="ECO:0000259" key="6">
    <source>
        <dbReference type="Pfam" id="PF08281"/>
    </source>
</evidence>
<feature type="domain" description="RNA polymerase sigma factor 70 region 4 type 2" evidence="6">
    <location>
        <begin position="126"/>
        <end position="177"/>
    </location>
</feature>
<dbReference type="AlphaFoldDB" id="A0A084TMZ2"/>
<dbReference type="SUPFAM" id="SSF88946">
    <property type="entry name" value="Sigma2 domain of RNA polymerase sigma factors"/>
    <property type="match status" value="1"/>
</dbReference>
<dbReference type="GO" id="GO:0003677">
    <property type="term" value="F:DNA binding"/>
    <property type="evidence" value="ECO:0007669"/>
    <property type="project" value="InterPro"/>
</dbReference>
<keyword evidence="4" id="KW-0804">Transcription</keyword>
<dbReference type="GO" id="GO:0006352">
    <property type="term" value="P:DNA-templated transcription initiation"/>
    <property type="evidence" value="ECO:0007669"/>
    <property type="project" value="InterPro"/>
</dbReference>
<dbReference type="GO" id="GO:0016987">
    <property type="term" value="F:sigma factor activity"/>
    <property type="evidence" value="ECO:0007669"/>
    <property type="project" value="UniProtKB-KW"/>
</dbReference>
<protein>
    <submittedName>
        <fullName evidence="7">DNA-directed RNA polymerase subunit sigma</fullName>
    </submittedName>
</protein>
<evidence type="ECO:0000256" key="3">
    <source>
        <dbReference type="ARBA" id="ARBA00023082"/>
    </source>
</evidence>
<dbReference type="Gene3D" id="1.10.1740.10">
    <property type="match status" value="1"/>
</dbReference>
<dbReference type="CDD" id="cd06171">
    <property type="entry name" value="Sigma70_r4"/>
    <property type="match status" value="1"/>
</dbReference>
<proteinExistence type="inferred from homology"/>
<dbReference type="SUPFAM" id="SSF88659">
    <property type="entry name" value="Sigma3 and sigma4 domains of RNA polymerase sigma factors"/>
    <property type="match status" value="1"/>
</dbReference>
<dbReference type="Gene3D" id="1.10.10.10">
    <property type="entry name" value="Winged helix-like DNA-binding domain superfamily/Winged helix DNA-binding domain"/>
    <property type="match status" value="1"/>
</dbReference>
<dbReference type="PANTHER" id="PTHR43133">
    <property type="entry name" value="RNA POLYMERASE ECF-TYPE SIGMA FACTO"/>
    <property type="match status" value="1"/>
</dbReference>
<keyword evidence="3" id="KW-0731">Sigma factor</keyword>
<dbReference type="InterPro" id="IPR014284">
    <property type="entry name" value="RNA_pol_sigma-70_dom"/>
</dbReference>
<dbReference type="EMBL" id="JPFK01000002">
    <property type="protein sequence ID" value="KFB02078.1"/>
    <property type="molecule type" value="Genomic_DNA"/>
</dbReference>
<sequence>MTLTNQNIEQLILLCKTGNQLAQLEVYNRYHKAMYNISYRIVKDQFAAEDIMQDALLSAFTKLDSLNDITTFGAWLKRIVINKSIYHFNQNSKYQNVAFEDVAFKVEAEHHNGVSQEDFTHLKAKEVLKTMGLLKDSYRISLTLHLIEGYDYEEICDIMNLSYSNCRTTISRAKASLRDKLKHLVYN</sequence>